<gene>
    <name evidence="1" type="ORF">T459_16655</name>
</gene>
<dbReference type="EMBL" id="AYRZ02000006">
    <property type="protein sequence ID" value="PHT78603.1"/>
    <property type="molecule type" value="Genomic_DNA"/>
</dbReference>
<reference evidence="1 2" key="1">
    <citation type="journal article" date="2014" name="Nat. Genet.">
        <title>Genome sequence of the hot pepper provides insights into the evolution of pungency in Capsicum species.</title>
        <authorList>
            <person name="Kim S."/>
            <person name="Park M."/>
            <person name="Yeom S.I."/>
            <person name="Kim Y.M."/>
            <person name="Lee J.M."/>
            <person name="Lee H.A."/>
            <person name="Seo E."/>
            <person name="Choi J."/>
            <person name="Cheong K."/>
            <person name="Kim K.T."/>
            <person name="Jung K."/>
            <person name="Lee G.W."/>
            <person name="Oh S.K."/>
            <person name="Bae C."/>
            <person name="Kim S.B."/>
            <person name="Lee H.Y."/>
            <person name="Kim S.Y."/>
            <person name="Kim M.S."/>
            <person name="Kang B.C."/>
            <person name="Jo Y.D."/>
            <person name="Yang H.B."/>
            <person name="Jeong H.J."/>
            <person name="Kang W.H."/>
            <person name="Kwon J.K."/>
            <person name="Shin C."/>
            <person name="Lim J.Y."/>
            <person name="Park J.H."/>
            <person name="Huh J.H."/>
            <person name="Kim J.S."/>
            <person name="Kim B.D."/>
            <person name="Cohen O."/>
            <person name="Paran I."/>
            <person name="Suh M.C."/>
            <person name="Lee S.B."/>
            <person name="Kim Y.K."/>
            <person name="Shin Y."/>
            <person name="Noh S.J."/>
            <person name="Park J."/>
            <person name="Seo Y.S."/>
            <person name="Kwon S.Y."/>
            <person name="Kim H.A."/>
            <person name="Park J.M."/>
            <person name="Kim H.J."/>
            <person name="Choi S.B."/>
            <person name="Bosland P.W."/>
            <person name="Reeves G."/>
            <person name="Jo S.H."/>
            <person name="Lee B.W."/>
            <person name="Cho H.T."/>
            <person name="Choi H.S."/>
            <person name="Lee M.S."/>
            <person name="Yu Y."/>
            <person name="Do Choi Y."/>
            <person name="Park B.S."/>
            <person name="van Deynze A."/>
            <person name="Ashrafi H."/>
            <person name="Hill T."/>
            <person name="Kim W.T."/>
            <person name="Pai H.S."/>
            <person name="Ahn H.K."/>
            <person name="Yeam I."/>
            <person name="Giovannoni J.J."/>
            <person name="Rose J.K."/>
            <person name="Sorensen I."/>
            <person name="Lee S.J."/>
            <person name="Kim R.W."/>
            <person name="Choi I.Y."/>
            <person name="Choi B.S."/>
            <person name="Lim J.S."/>
            <person name="Lee Y.H."/>
            <person name="Choi D."/>
        </authorList>
    </citation>
    <scope>NUCLEOTIDE SEQUENCE [LARGE SCALE GENOMIC DNA]</scope>
    <source>
        <strain evidence="2">cv. CM334</strain>
    </source>
</reference>
<proteinExistence type="predicted"/>
<sequence length="129" mass="14975">MDILSNNPYSIFLRSLVNIYNLENFHISLRCDSSLDQRVYNLPSSSDITAIWVEKNDGNAIRPPHIQIYTRSNCTRLVNYYYGCYDALQYPLLFSYGQSGWHCGIEKVCEIENVCTHPKTFEIDEIPNI</sequence>
<dbReference type="AlphaFoldDB" id="A0A2G2Z9C0"/>
<dbReference type="PANTHER" id="PTHR45786:SF78">
    <property type="entry name" value="ATP-DEPENDENT DNA HELICASE"/>
    <property type="match status" value="1"/>
</dbReference>
<protein>
    <submittedName>
        <fullName evidence="1">Uncharacterized protein</fullName>
    </submittedName>
</protein>
<dbReference type="PANTHER" id="PTHR45786">
    <property type="entry name" value="DNA BINDING PROTEIN-LIKE"/>
    <property type="match status" value="1"/>
</dbReference>
<evidence type="ECO:0000313" key="1">
    <source>
        <dbReference type="EMBL" id="PHT78603.1"/>
    </source>
</evidence>
<evidence type="ECO:0000313" key="2">
    <source>
        <dbReference type="Proteomes" id="UP000222542"/>
    </source>
</evidence>
<accession>A0A2G2Z9C0</accession>
<keyword evidence="2" id="KW-1185">Reference proteome</keyword>
<dbReference type="STRING" id="4072.A0A2G2Z9C0"/>
<dbReference type="Gramene" id="PHT78603">
    <property type="protein sequence ID" value="PHT78603"/>
    <property type="gene ID" value="T459_16655"/>
</dbReference>
<dbReference type="Proteomes" id="UP000222542">
    <property type="component" value="Unassembled WGS sequence"/>
</dbReference>
<organism evidence="1 2">
    <name type="scientific">Capsicum annuum</name>
    <name type="common">Capsicum pepper</name>
    <dbReference type="NCBI Taxonomy" id="4072"/>
    <lineage>
        <taxon>Eukaryota</taxon>
        <taxon>Viridiplantae</taxon>
        <taxon>Streptophyta</taxon>
        <taxon>Embryophyta</taxon>
        <taxon>Tracheophyta</taxon>
        <taxon>Spermatophyta</taxon>
        <taxon>Magnoliopsida</taxon>
        <taxon>eudicotyledons</taxon>
        <taxon>Gunneridae</taxon>
        <taxon>Pentapetalae</taxon>
        <taxon>asterids</taxon>
        <taxon>lamiids</taxon>
        <taxon>Solanales</taxon>
        <taxon>Solanaceae</taxon>
        <taxon>Solanoideae</taxon>
        <taxon>Capsiceae</taxon>
        <taxon>Capsicum</taxon>
    </lineage>
</organism>
<comment type="caution">
    <text evidence="1">The sequence shown here is derived from an EMBL/GenBank/DDBJ whole genome shotgun (WGS) entry which is preliminary data.</text>
</comment>
<name>A0A2G2Z9C0_CAPAN</name>
<reference evidence="1 2" key="2">
    <citation type="journal article" date="2017" name="Genome Biol.">
        <title>New reference genome sequences of hot pepper reveal the massive evolution of plant disease-resistance genes by retroduplication.</title>
        <authorList>
            <person name="Kim S."/>
            <person name="Park J."/>
            <person name="Yeom S.I."/>
            <person name="Kim Y.M."/>
            <person name="Seo E."/>
            <person name="Kim K.T."/>
            <person name="Kim M.S."/>
            <person name="Lee J.M."/>
            <person name="Cheong K."/>
            <person name="Shin H.S."/>
            <person name="Kim S.B."/>
            <person name="Han K."/>
            <person name="Lee J."/>
            <person name="Park M."/>
            <person name="Lee H.A."/>
            <person name="Lee H.Y."/>
            <person name="Lee Y."/>
            <person name="Oh S."/>
            <person name="Lee J.H."/>
            <person name="Choi E."/>
            <person name="Choi E."/>
            <person name="Lee S.E."/>
            <person name="Jeon J."/>
            <person name="Kim H."/>
            <person name="Choi G."/>
            <person name="Song H."/>
            <person name="Lee J."/>
            <person name="Lee S.C."/>
            <person name="Kwon J.K."/>
            <person name="Lee H.Y."/>
            <person name="Koo N."/>
            <person name="Hong Y."/>
            <person name="Kim R.W."/>
            <person name="Kang W.H."/>
            <person name="Huh J.H."/>
            <person name="Kang B.C."/>
            <person name="Yang T.J."/>
            <person name="Lee Y.H."/>
            <person name="Bennetzen J.L."/>
            <person name="Choi D."/>
        </authorList>
    </citation>
    <scope>NUCLEOTIDE SEQUENCE [LARGE SCALE GENOMIC DNA]</scope>
    <source>
        <strain evidence="2">cv. CM334</strain>
    </source>
</reference>